<sequence length="172" mass="19836">MKSSRFLPENLLKVIDPVIQRNEVFAHPENLVLSAIVDKREHIRELGFRIIIKAKNLASKRKSIRSFQPPKINFLATDYIERIHWNTVTLSTPPLLRRFTNKEIWSKVQSGGTGAQWNFDKFPRYTQAVKRCVKLVTEASQKVVGSNSRNGFIRTTLLSRSYSKVPKEIEGK</sequence>
<dbReference type="PANTHER" id="PTHR46409">
    <property type="entry name" value="HTH PSQ-TYPE DOMAIN-CONTAINING PROTEIN"/>
    <property type="match status" value="1"/>
</dbReference>
<accession>A0A4Y2MF01</accession>
<reference evidence="1 2" key="1">
    <citation type="journal article" date="2019" name="Sci. Rep.">
        <title>Orb-weaving spider Araneus ventricosus genome elucidates the spidroin gene catalogue.</title>
        <authorList>
            <person name="Kono N."/>
            <person name="Nakamura H."/>
            <person name="Ohtoshi R."/>
            <person name="Moran D.A.P."/>
            <person name="Shinohara A."/>
            <person name="Yoshida Y."/>
            <person name="Fujiwara M."/>
            <person name="Mori M."/>
            <person name="Tomita M."/>
            <person name="Arakawa K."/>
        </authorList>
    </citation>
    <scope>NUCLEOTIDE SEQUENCE [LARGE SCALE GENOMIC DNA]</scope>
</reference>
<proteinExistence type="predicted"/>
<keyword evidence="2" id="KW-1185">Reference proteome</keyword>
<dbReference type="Proteomes" id="UP000499080">
    <property type="component" value="Unassembled WGS sequence"/>
</dbReference>
<evidence type="ECO:0000313" key="1">
    <source>
        <dbReference type="EMBL" id="GBN25715.1"/>
    </source>
</evidence>
<name>A0A4Y2MF01_ARAVE</name>
<dbReference type="AlphaFoldDB" id="A0A4Y2MF01"/>
<dbReference type="PANTHER" id="PTHR46409:SF1">
    <property type="entry name" value="HTH PSQ-TYPE DOMAIN-CONTAINING PROTEIN"/>
    <property type="match status" value="1"/>
</dbReference>
<protein>
    <submittedName>
        <fullName evidence="1">Uncharacterized protein</fullName>
    </submittedName>
</protein>
<dbReference type="EMBL" id="BGPR01007277">
    <property type="protein sequence ID" value="GBN25715.1"/>
    <property type="molecule type" value="Genomic_DNA"/>
</dbReference>
<evidence type="ECO:0000313" key="2">
    <source>
        <dbReference type="Proteomes" id="UP000499080"/>
    </source>
</evidence>
<organism evidence="1 2">
    <name type="scientific">Araneus ventricosus</name>
    <name type="common">Orbweaver spider</name>
    <name type="synonym">Epeira ventricosa</name>
    <dbReference type="NCBI Taxonomy" id="182803"/>
    <lineage>
        <taxon>Eukaryota</taxon>
        <taxon>Metazoa</taxon>
        <taxon>Ecdysozoa</taxon>
        <taxon>Arthropoda</taxon>
        <taxon>Chelicerata</taxon>
        <taxon>Arachnida</taxon>
        <taxon>Araneae</taxon>
        <taxon>Araneomorphae</taxon>
        <taxon>Entelegynae</taxon>
        <taxon>Araneoidea</taxon>
        <taxon>Araneidae</taxon>
        <taxon>Araneus</taxon>
    </lineage>
</organism>
<comment type="caution">
    <text evidence="1">The sequence shown here is derived from an EMBL/GenBank/DDBJ whole genome shotgun (WGS) entry which is preliminary data.</text>
</comment>
<gene>
    <name evidence="1" type="ORF">AVEN_259451_1</name>
</gene>